<evidence type="ECO:0000313" key="4">
    <source>
        <dbReference type="EMBL" id="RIA95136.1"/>
    </source>
</evidence>
<dbReference type="SUPFAM" id="SSF57850">
    <property type="entry name" value="RING/U-box"/>
    <property type="match status" value="1"/>
</dbReference>
<dbReference type="Gene3D" id="2.60.60.30">
    <property type="entry name" value="sav2460 like domains"/>
    <property type="match status" value="1"/>
</dbReference>
<evidence type="ECO:0000259" key="2">
    <source>
        <dbReference type="PROSITE" id="PS50053"/>
    </source>
</evidence>
<dbReference type="PANTHER" id="PTHR32097:SF17">
    <property type="entry name" value="CAMP-BINDING PROTEIN 1-RELATED"/>
    <property type="match status" value="1"/>
</dbReference>
<dbReference type="InterPro" id="IPR000626">
    <property type="entry name" value="Ubiquitin-like_dom"/>
</dbReference>
<proteinExistence type="predicted"/>
<dbReference type="Pfam" id="PF00240">
    <property type="entry name" value="ubiquitin"/>
    <property type="match status" value="1"/>
</dbReference>
<keyword evidence="1" id="KW-0479">Metal-binding</keyword>
<gene>
    <name evidence="4" type="ORF">C1645_817107</name>
</gene>
<evidence type="ECO:0000313" key="5">
    <source>
        <dbReference type="Proteomes" id="UP000265703"/>
    </source>
</evidence>
<dbReference type="PROSITE" id="PS50053">
    <property type="entry name" value="UBIQUITIN_2"/>
    <property type="match status" value="1"/>
</dbReference>
<dbReference type="AlphaFoldDB" id="A0A397TDU5"/>
<dbReference type="Gene3D" id="3.10.20.90">
    <property type="entry name" value="Phosphatidylinositol 3-kinase Catalytic Subunit, Chain A, domain 1"/>
    <property type="match status" value="1"/>
</dbReference>
<feature type="domain" description="RING-type" evidence="3">
    <location>
        <begin position="3"/>
        <end position="55"/>
    </location>
</feature>
<dbReference type="SUPFAM" id="SSF54236">
    <property type="entry name" value="Ubiquitin-like"/>
    <property type="match status" value="1"/>
</dbReference>
<comment type="caution">
    <text evidence="4">The sequence shown here is derived from an EMBL/GenBank/DDBJ whole genome shotgun (WGS) entry which is preliminary data.</text>
</comment>
<keyword evidence="1" id="KW-0863">Zinc-finger</keyword>
<dbReference type="OrthoDB" id="2318873at2759"/>
<dbReference type="EMBL" id="QKYT01000067">
    <property type="protein sequence ID" value="RIA95136.1"/>
    <property type="molecule type" value="Genomic_DNA"/>
</dbReference>
<dbReference type="InterPro" id="IPR029071">
    <property type="entry name" value="Ubiquitin-like_domsf"/>
</dbReference>
<evidence type="ECO:0000256" key="1">
    <source>
        <dbReference type="PROSITE-ProRule" id="PRU00175"/>
    </source>
</evidence>
<accession>A0A397TDU5</accession>
<name>A0A397TDU5_9GLOM</name>
<organism evidence="4 5">
    <name type="scientific">Glomus cerebriforme</name>
    <dbReference type="NCBI Taxonomy" id="658196"/>
    <lineage>
        <taxon>Eukaryota</taxon>
        <taxon>Fungi</taxon>
        <taxon>Fungi incertae sedis</taxon>
        <taxon>Mucoromycota</taxon>
        <taxon>Glomeromycotina</taxon>
        <taxon>Glomeromycetes</taxon>
        <taxon>Glomerales</taxon>
        <taxon>Glomeraceae</taxon>
        <taxon>Glomus</taxon>
    </lineage>
</organism>
<dbReference type="GO" id="GO:0008270">
    <property type="term" value="F:zinc ion binding"/>
    <property type="evidence" value="ECO:0007669"/>
    <property type="project" value="UniProtKB-KW"/>
</dbReference>
<feature type="domain" description="Ubiquitin-like" evidence="2">
    <location>
        <begin position="96"/>
        <end position="172"/>
    </location>
</feature>
<dbReference type="STRING" id="658196.A0A397TDU5"/>
<dbReference type="CDD" id="cd17039">
    <property type="entry name" value="Ubl_ubiquitin_like"/>
    <property type="match status" value="1"/>
</dbReference>
<evidence type="ECO:0008006" key="6">
    <source>
        <dbReference type="Google" id="ProtNLM"/>
    </source>
</evidence>
<dbReference type="PROSITE" id="PS50089">
    <property type="entry name" value="ZF_RING_2"/>
    <property type="match status" value="1"/>
</dbReference>
<reference evidence="4 5" key="1">
    <citation type="submission" date="2018-06" db="EMBL/GenBank/DDBJ databases">
        <title>Comparative genomics reveals the genomic features of Rhizophagus irregularis, R. cerebriforme, R. diaphanum and Gigaspora rosea, and their symbiotic lifestyle signature.</title>
        <authorList>
            <person name="Morin E."/>
            <person name="San Clemente H."/>
            <person name="Chen E.C.H."/>
            <person name="De La Providencia I."/>
            <person name="Hainaut M."/>
            <person name="Kuo A."/>
            <person name="Kohler A."/>
            <person name="Murat C."/>
            <person name="Tang N."/>
            <person name="Roy S."/>
            <person name="Loubradou J."/>
            <person name="Henrissat B."/>
            <person name="Grigoriev I.V."/>
            <person name="Corradi N."/>
            <person name="Roux C."/>
            <person name="Martin F.M."/>
        </authorList>
    </citation>
    <scope>NUCLEOTIDE SEQUENCE [LARGE SCALE GENOMIC DNA]</scope>
    <source>
        <strain evidence="4 5">DAOM 227022</strain>
    </source>
</reference>
<keyword evidence="1" id="KW-0862">Zinc</keyword>
<protein>
    <recommendedName>
        <fullName evidence="6">Ubiquitin-like domain-containing protein</fullName>
    </recommendedName>
</protein>
<dbReference type="InterPro" id="IPR051324">
    <property type="entry name" value="Stress/Tellurium_Resist"/>
</dbReference>
<evidence type="ECO:0000259" key="3">
    <source>
        <dbReference type="PROSITE" id="PS50089"/>
    </source>
</evidence>
<sequence>MKCENCQIDKLSKEFPVDTIGKKCCHIPSFCLKCLINYFNVQKSNQTQQKCPECEVIISKQEVKNLNLAWEKALFRINLTKNKNKLILNEATTAKGDFYVILLSGTKLNFKLEEIKSVEDLKDAIEKKTKVRTNKQRLIHKGDELQTLSTQGTKNQLSDYSIVAESHIQLMVLLYSISKELSISSLTFDLFWGYPLSGKDFLDGTCMLYTSDGNLYRTFDWSKRYYADVPNVSHSGDIMDHANKRGHHCITAKLNLMPSHVTRLYFVLSAYNSPNIGCFPNPSFKMYDPADPDVQLCSYTIQSAATSPAVIMCVVEKNEKDDKGNWNIFEIGRLSDGNAKHYQPIIETISNINDF</sequence>
<dbReference type="Proteomes" id="UP000265703">
    <property type="component" value="Unassembled WGS sequence"/>
</dbReference>
<keyword evidence="5" id="KW-1185">Reference proteome</keyword>
<dbReference type="PANTHER" id="PTHR32097">
    <property type="entry name" value="CAMP-BINDING PROTEIN 1-RELATED"/>
    <property type="match status" value="1"/>
</dbReference>
<dbReference type="InterPro" id="IPR001841">
    <property type="entry name" value="Znf_RING"/>
</dbReference>